<feature type="domain" description="SAM" evidence="5">
    <location>
        <begin position="41"/>
        <end position="106"/>
    </location>
</feature>
<evidence type="ECO:0000259" key="7">
    <source>
        <dbReference type="PROSITE" id="PS51290"/>
    </source>
</evidence>
<dbReference type="InterPro" id="IPR001478">
    <property type="entry name" value="PDZ"/>
</dbReference>
<dbReference type="PROSITE" id="PS51290">
    <property type="entry name" value="CRIC"/>
    <property type="match status" value="1"/>
</dbReference>
<evidence type="ECO:0000259" key="6">
    <source>
        <dbReference type="PROSITE" id="PS50106"/>
    </source>
</evidence>
<feature type="compositionally biased region" description="Low complexity" evidence="3">
    <location>
        <begin position="1143"/>
        <end position="1161"/>
    </location>
</feature>
<dbReference type="Pfam" id="PF00595">
    <property type="entry name" value="PDZ"/>
    <property type="match status" value="1"/>
</dbReference>
<dbReference type="Pfam" id="PF00536">
    <property type="entry name" value="SAM_1"/>
    <property type="match status" value="1"/>
</dbReference>
<dbReference type="SMART" id="SM00454">
    <property type="entry name" value="SAM"/>
    <property type="match status" value="1"/>
</dbReference>
<keyword evidence="2" id="KW-0597">Phosphoprotein</keyword>
<evidence type="ECO:0000313" key="8">
    <source>
        <dbReference type="EMBL" id="JAQ12704.1"/>
    </source>
</evidence>
<dbReference type="SUPFAM" id="SSF47769">
    <property type="entry name" value="SAM/Pointed domain"/>
    <property type="match status" value="1"/>
</dbReference>
<name>A0A146LYN3_LYGHE</name>
<dbReference type="InterPro" id="IPR001849">
    <property type="entry name" value="PH_domain"/>
</dbReference>
<dbReference type="InterPro" id="IPR017874">
    <property type="entry name" value="CRIC_domain"/>
</dbReference>
<evidence type="ECO:0000256" key="2">
    <source>
        <dbReference type="ARBA" id="ARBA00022553"/>
    </source>
</evidence>
<dbReference type="Gene3D" id="1.10.150.50">
    <property type="entry name" value="Transcription Factor, Ets-1"/>
    <property type="match status" value="1"/>
</dbReference>
<organism evidence="8">
    <name type="scientific">Lygus hesperus</name>
    <name type="common">Western plant bug</name>
    <dbReference type="NCBI Taxonomy" id="30085"/>
    <lineage>
        <taxon>Eukaryota</taxon>
        <taxon>Metazoa</taxon>
        <taxon>Ecdysozoa</taxon>
        <taxon>Arthropoda</taxon>
        <taxon>Hexapoda</taxon>
        <taxon>Insecta</taxon>
        <taxon>Pterygota</taxon>
        <taxon>Neoptera</taxon>
        <taxon>Paraneoptera</taxon>
        <taxon>Hemiptera</taxon>
        <taxon>Heteroptera</taxon>
        <taxon>Panheteroptera</taxon>
        <taxon>Cimicomorpha</taxon>
        <taxon>Miridae</taxon>
        <taxon>Mirini</taxon>
        <taxon>Lygus</taxon>
    </lineage>
</organism>
<evidence type="ECO:0000256" key="1">
    <source>
        <dbReference type="ARBA" id="ARBA00009498"/>
    </source>
</evidence>
<feature type="region of interest" description="Disordered" evidence="3">
    <location>
        <begin position="1341"/>
        <end position="1377"/>
    </location>
</feature>
<gene>
    <name evidence="8" type="primary">Cnksr2</name>
    <name evidence="8" type="ORF">g.57008</name>
</gene>
<dbReference type="PROSITE" id="PS50105">
    <property type="entry name" value="SAM_DOMAIN"/>
    <property type="match status" value="1"/>
</dbReference>
<feature type="domain" description="PDZ" evidence="6">
    <location>
        <begin position="238"/>
        <end position="319"/>
    </location>
</feature>
<feature type="compositionally biased region" description="Basic and acidic residues" evidence="3">
    <location>
        <begin position="372"/>
        <end position="384"/>
    </location>
</feature>
<proteinExistence type="inferred from homology"/>
<dbReference type="Pfam" id="PF00169">
    <property type="entry name" value="PH"/>
    <property type="match status" value="1"/>
</dbReference>
<dbReference type="SUPFAM" id="SSF50156">
    <property type="entry name" value="PDZ domain-like"/>
    <property type="match status" value="1"/>
</dbReference>
<dbReference type="InterPro" id="IPR013761">
    <property type="entry name" value="SAM/pointed_sf"/>
</dbReference>
<dbReference type="SMART" id="SM00228">
    <property type="entry name" value="PDZ"/>
    <property type="match status" value="1"/>
</dbReference>
<dbReference type="CDD" id="cd09511">
    <property type="entry name" value="SAM_CNK1_2_3-suppressor"/>
    <property type="match status" value="1"/>
</dbReference>
<dbReference type="InterPro" id="IPR049628">
    <property type="entry name" value="CNK1-3_SAM"/>
</dbReference>
<dbReference type="PROSITE" id="PS50106">
    <property type="entry name" value="PDZ"/>
    <property type="match status" value="1"/>
</dbReference>
<keyword evidence="8" id="KW-0418">Kinase</keyword>
<accession>A0A146LYN3</accession>
<dbReference type="FunFam" id="2.30.42.10:FF:000060">
    <property type="entry name" value="Connector enhancer of kinase suppressor of Ras 2"/>
    <property type="match status" value="1"/>
</dbReference>
<feature type="region of interest" description="Disordered" evidence="3">
    <location>
        <begin position="948"/>
        <end position="968"/>
    </location>
</feature>
<comment type="similarity">
    <text evidence="1">Belongs to the CNKSR family.</text>
</comment>
<dbReference type="CDD" id="cd06748">
    <property type="entry name" value="PDZ_CNK1_2_3-like"/>
    <property type="match status" value="1"/>
</dbReference>
<dbReference type="InterPro" id="IPR036034">
    <property type="entry name" value="PDZ_sf"/>
</dbReference>
<feature type="domain" description="CRIC" evidence="7">
    <location>
        <begin position="114"/>
        <end position="201"/>
    </location>
</feature>
<dbReference type="InterPro" id="IPR001660">
    <property type="entry name" value="SAM"/>
</dbReference>
<dbReference type="InterPro" id="IPR051566">
    <property type="entry name" value="CNKSR"/>
</dbReference>
<evidence type="ECO:0000259" key="5">
    <source>
        <dbReference type="PROSITE" id="PS50105"/>
    </source>
</evidence>
<dbReference type="PANTHER" id="PTHR12844:SF42">
    <property type="entry name" value="CONNECTOR ENHANCER OF KSR PROTEIN CNK"/>
    <property type="match status" value="1"/>
</dbReference>
<dbReference type="Pfam" id="PF10534">
    <property type="entry name" value="CRIC_ras_sig"/>
    <property type="match status" value="1"/>
</dbReference>
<feature type="non-terminal residue" evidence="8">
    <location>
        <position position="1"/>
    </location>
</feature>
<dbReference type="InterPro" id="IPR011993">
    <property type="entry name" value="PH-like_dom_sf"/>
</dbReference>
<dbReference type="PROSITE" id="PS50003">
    <property type="entry name" value="PH_DOMAIN"/>
    <property type="match status" value="1"/>
</dbReference>
<dbReference type="PANTHER" id="PTHR12844">
    <property type="entry name" value="CONNECTOR ENCHANCER OF KINASE SUPPRESSOR OF RAS"/>
    <property type="match status" value="1"/>
</dbReference>
<dbReference type="GO" id="GO:0016301">
    <property type="term" value="F:kinase activity"/>
    <property type="evidence" value="ECO:0007669"/>
    <property type="project" value="UniProtKB-KW"/>
</dbReference>
<feature type="compositionally biased region" description="Pro residues" evidence="3">
    <location>
        <begin position="1218"/>
        <end position="1227"/>
    </location>
</feature>
<dbReference type="Gene3D" id="2.30.29.30">
    <property type="entry name" value="Pleckstrin-homology domain (PH domain)/Phosphotyrosine-binding domain (PTB)"/>
    <property type="match status" value="1"/>
</dbReference>
<evidence type="ECO:0000256" key="3">
    <source>
        <dbReference type="SAM" id="MobiDB-lite"/>
    </source>
</evidence>
<dbReference type="SMART" id="SM00233">
    <property type="entry name" value="PH"/>
    <property type="match status" value="1"/>
</dbReference>
<dbReference type="SUPFAM" id="SSF50729">
    <property type="entry name" value="PH domain-like"/>
    <property type="match status" value="1"/>
</dbReference>
<feature type="region of interest" description="Disordered" evidence="3">
    <location>
        <begin position="372"/>
        <end position="395"/>
    </location>
</feature>
<dbReference type="EMBL" id="GDHC01005925">
    <property type="protein sequence ID" value="JAQ12704.1"/>
    <property type="molecule type" value="Transcribed_RNA"/>
</dbReference>
<feature type="region of interest" description="Disordered" evidence="3">
    <location>
        <begin position="1113"/>
        <end position="1242"/>
    </location>
</feature>
<reference evidence="8" key="1">
    <citation type="journal article" date="2016" name="Gigascience">
        <title>De novo construction of an expanded transcriptome assembly for the western tarnished plant bug, Lygus hesperus.</title>
        <authorList>
            <person name="Tassone E.E."/>
            <person name="Geib S.M."/>
            <person name="Hall B."/>
            <person name="Fabrick J.A."/>
            <person name="Brent C.S."/>
            <person name="Hull J.J."/>
        </authorList>
    </citation>
    <scope>NUCLEOTIDE SEQUENCE</scope>
</reference>
<dbReference type="Gene3D" id="2.30.42.10">
    <property type="match status" value="1"/>
</dbReference>
<protein>
    <submittedName>
        <fullName evidence="8">Connector enhancer of kinase suppressor of ras 2</fullName>
    </submittedName>
</protein>
<sequence>PCPPCPCPHSLVREFSRLCYGFGNLYNNFPLAMAYVNVAEWKPDQVTEWLKGLDTIVLPYIQSFLNNRITGQQILGFGPSDLELLGIKKIGHQEIILEGIEHLRSIHYELDRENLQLLAMRLSCLSHSLHNELNQSHTESQRLTTQILADIANIVTCVKPLIGWLDRPGFSGQLEYTETRSQVLSLGLRMAICGQRDRFAEAPVIDMRDASSKLAKLTDSIVQDMTDPLILQPASLELATVKKRSSDDLGFYIVPSFRGVHQVSNLKLNSPAHQCGKIEPGDEIIQINYQTVVGWDVKQVMHLFAESPTEILLTLKKRPKHTKVYGQIYVKPYRLPSKKRAIHSHGFPPRLEPLTRLHFRVPLHTLKIPIPDKVEKPAESRDSSSSDEEVTVQHKLVVPSKPVHISRRATITGASPLSKRPPFDIQELWHDLKLEKESCIKQSATSVVDFEERLSSIDKTNTMQHSQRDHEPVEALSIKQKIQMFSREQNQERKKPPVRKQQIRINSEPIFDNKALDEAVRMIKKSENSISINNKLSDSDDKNSLIIQDDSVSVKSLKDREVSFPSEKRLSSTVLTLEDRNEPAQDLIQAPVEKNSVADQVVIISPSSPPPPTVRLLPTFPEPPKEPYFEIPQSMKTHEQLIKGTPLHLFRDAETQPEEAPSVAPRSFESYQKNEVSVIHSSQFRDAQTQKDEASASYTNHHNETVIPVNMYPEARVQNEEHGKVVQTINQHLLASTFCDDSDLLECRSYGKNLDVGASDKYKSSSSNHNLGKNFDAGGFEIVSSSSKRMECDSELSRTISRVNTEDIINNKEHIGSTKVVVTQKNSFPNPAKKQEFLPPKTIPKVSNIDKSYSNDSINRLHSVGDRVPSHSAMRSDVSLDSFLESAENHPRDSKYSSLQEKHLRAAYKDCCDNFSNKSYSSSEYSEHSMASRTVEMLPHERQTLPKVGAKHSAQSPPVPPPRPSLSKPPNACYRAIMAARSLGKASPKTQRKKNALLSKRRKIAVKDFSSVECEGWLLQRCRKGSGTWIKRWCLIHANTLYTFKTKTASKAETMVYLPGFTVSPAEEVKSRPFAFKVYHTGTMFYFAAETNFELSVWLDAISTATLEPNTTSQEVLYSESEGEMPRSEAVSPEPKKQPIPTPLATSSPNAPSSSSGESGNKMFGSLKKLGSRNSKDSTSSKDSGGSSLDRKCLRILGTGPLPVPTAQYRSYRRVHNTPPPPPPSLCPQPKESQDQPHSALPPEMADYRLASLTAKTTPPVPRRRVVPREMMQNENRRPHISAPILNPLPQGLDERTRALPLHHVRPALEFRNHSVEPHWMESLRRSDNGRRKIKTKKHLPLNQAGPSGSQMHADGAYGLVSPGTPPTIPELEYPPVFEPDTYTLDTLLHRTRTHPKQ</sequence>
<feature type="domain" description="PH" evidence="4">
    <location>
        <begin position="1011"/>
        <end position="1107"/>
    </location>
</feature>
<evidence type="ECO:0000259" key="4">
    <source>
        <dbReference type="PROSITE" id="PS50003"/>
    </source>
</evidence>
<keyword evidence="8" id="KW-0808">Transferase</keyword>